<proteinExistence type="predicted"/>
<protein>
    <recommendedName>
        <fullName evidence="1">NAD-dependent epimerase/dehydratase domain-containing protein</fullName>
    </recommendedName>
</protein>
<accession>A0A382GMA5</accession>
<dbReference type="Gene3D" id="3.40.50.720">
    <property type="entry name" value="NAD(P)-binding Rossmann-like Domain"/>
    <property type="match status" value="1"/>
</dbReference>
<dbReference type="InterPro" id="IPR050177">
    <property type="entry name" value="Lipid_A_modif_metabolic_enz"/>
</dbReference>
<name>A0A382GMA5_9ZZZZ</name>
<dbReference type="AlphaFoldDB" id="A0A382GMA5"/>
<evidence type="ECO:0000259" key="1">
    <source>
        <dbReference type="Pfam" id="PF01370"/>
    </source>
</evidence>
<feature type="domain" description="NAD-dependent epimerase/dehydratase" evidence="1">
    <location>
        <begin position="41"/>
        <end position="211"/>
    </location>
</feature>
<dbReference type="PANTHER" id="PTHR43245">
    <property type="entry name" value="BIFUNCTIONAL POLYMYXIN RESISTANCE PROTEIN ARNA"/>
    <property type="match status" value="1"/>
</dbReference>
<dbReference type="SUPFAM" id="SSF51735">
    <property type="entry name" value="NAD(P)-binding Rossmann-fold domains"/>
    <property type="match status" value="1"/>
</dbReference>
<sequence>MAGRHNLTVVDNMATQRYASLLMLEEPVNFIEDSFQNIGCEILKQQDIVIHLAAVTDAVRGDSQAIERTNVKDTKEFIAKINNFTNPPLFIFPSSTSVYGTAAEIVREDDVSVLKPQSYYARAKLIVEHALEKTSRSYLILRFGTIFGVSPGMRFHTAVNQFCWQAALGQPLNVWKNNYSFKRPYLGIDDAIRSIEHLIANKEHWNQTYNVLSTNSTCENIVNTIINQLPDIQVNMVDTPLLNQFSYIVSDTKIQSTGFEPNDILRDGIRNTLSVLGSLNK</sequence>
<dbReference type="PANTHER" id="PTHR43245:SF23">
    <property type="entry name" value="NAD(P)-BINDING DOMAIN-CONTAINING PROTEIN"/>
    <property type="match status" value="1"/>
</dbReference>
<dbReference type="InterPro" id="IPR036291">
    <property type="entry name" value="NAD(P)-bd_dom_sf"/>
</dbReference>
<reference evidence="2" key="1">
    <citation type="submission" date="2018-05" db="EMBL/GenBank/DDBJ databases">
        <authorList>
            <person name="Lanie J.A."/>
            <person name="Ng W.-L."/>
            <person name="Kazmierczak K.M."/>
            <person name="Andrzejewski T.M."/>
            <person name="Davidsen T.M."/>
            <person name="Wayne K.J."/>
            <person name="Tettelin H."/>
            <person name="Glass J.I."/>
            <person name="Rusch D."/>
            <person name="Podicherti R."/>
            <person name="Tsui H.-C.T."/>
            <person name="Winkler M.E."/>
        </authorList>
    </citation>
    <scope>NUCLEOTIDE SEQUENCE</scope>
</reference>
<organism evidence="2">
    <name type="scientific">marine metagenome</name>
    <dbReference type="NCBI Taxonomy" id="408172"/>
    <lineage>
        <taxon>unclassified sequences</taxon>
        <taxon>metagenomes</taxon>
        <taxon>ecological metagenomes</taxon>
    </lineage>
</organism>
<dbReference type="InterPro" id="IPR001509">
    <property type="entry name" value="Epimerase_deHydtase"/>
</dbReference>
<gene>
    <name evidence="2" type="ORF">METZ01_LOCUS229120</name>
</gene>
<evidence type="ECO:0000313" key="2">
    <source>
        <dbReference type="EMBL" id="SVB76266.1"/>
    </source>
</evidence>
<dbReference type="Pfam" id="PF01370">
    <property type="entry name" value="Epimerase"/>
    <property type="match status" value="1"/>
</dbReference>
<dbReference type="EMBL" id="UINC01056347">
    <property type="protein sequence ID" value="SVB76266.1"/>
    <property type="molecule type" value="Genomic_DNA"/>
</dbReference>
<dbReference type="CDD" id="cd08946">
    <property type="entry name" value="SDR_e"/>
    <property type="match status" value="1"/>
</dbReference>